<dbReference type="InterPro" id="IPR005532">
    <property type="entry name" value="SUMF_dom"/>
</dbReference>
<proteinExistence type="predicted"/>
<dbReference type="Gene3D" id="3.90.1580.10">
    <property type="entry name" value="paralog of FGE (formylglycine-generating enzyme)"/>
    <property type="match status" value="1"/>
</dbReference>
<dbReference type="InterPro" id="IPR051043">
    <property type="entry name" value="Sulfatase_Mod_Factor_Kinase"/>
</dbReference>
<protein>
    <submittedName>
        <fullName evidence="6">Ergothioneine biosynthesis protein EgtB</fullName>
    </submittedName>
</protein>
<feature type="domain" description="DinB-like" evidence="5">
    <location>
        <begin position="28"/>
        <end position="160"/>
    </location>
</feature>
<evidence type="ECO:0000313" key="6">
    <source>
        <dbReference type="EMBL" id="AZG77083.1"/>
    </source>
</evidence>
<keyword evidence="2" id="KW-0408">Iron</keyword>
<evidence type="ECO:0000259" key="5">
    <source>
        <dbReference type="Pfam" id="PF12867"/>
    </source>
</evidence>
<reference evidence="6 7" key="1">
    <citation type="submission" date="2018-11" db="EMBL/GenBank/DDBJ databases">
        <title>Genome squencing of methanotrophic bacteria isolated from alkaline groundwater in Korea.</title>
        <authorList>
            <person name="Nguyen L.N."/>
        </authorList>
    </citation>
    <scope>NUCLEOTIDE SEQUENCE [LARGE SCALE GENOMIC DNA]</scope>
    <source>
        <strain evidence="6 7">GW6</strain>
    </source>
</reference>
<dbReference type="GO" id="GO:0052699">
    <property type="term" value="P:ergothioneine biosynthetic process"/>
    <property type="evidence" value="ECO:0007669"/>
    <property type="project" value="InterPro"/>
</dbReference>
<dbReference type="Pfam" id="PF12867">
    <property type="entry name" value="DinB_2"/>
    <property type="match status" value="1"/>
</dbReference>
<dbReference type="PANTHER" id="PTHR23150">
    <property type="entry name" value="SULFATASE MODIFYING FACTOR 1, 2"/>
    <property type="match status" value="1"/>
</dbReference>
<name>A0A3G8M535_9HYPH</name>
<gene>
    <name evidence="6" type="ORF">EHO51_10245</name>
</gene>
<evidence type="ECO:0000256" key="3">
    <source>
        <dbReference type="ARBA" id="ARBA00037882"/>
    </source>
</evidence>
<comment type="pathway">
    <text evidence="3">Amino-acid biosynthesis; ergothioneine biosynthesis.</text>
</comment>
<accession>A0A3G8M535</accession>
<feature type="domain" description="Sulfatase-modifying factor enzyme-like" evidence="4">
    <location>
        <begin position="194"/>
        <end position="430"/>
    </location>
</feature>
<evidence type="ECO:0000256" key="1">
    <source>
        <dbReference type="ARBA" id="ARBA00023002"/>
    </source>
</evidence>
<dbReference type="KEGG" id="mros:EHO51_10245"/>
<dbReference type="InterPro" id="IPR042095">
    <property type="entry name" value="SUMF_sf"/>
</dbReference>
<sequence>MLMGGLALILETQLSASAHSAMSDRLFQTRRLSIELAAPLSAEDMVVQAMEDASPTKWHLAHTTWFFETFVLTPYLTGYQLFDEAFNYCFNSYYEHLGARQPRPKRGLLTRPSLDRVFAYRQHVDIALAQLLTEQTEASPALIHTLEVGINHEQQHQELMLTDILSLFAANPLTPAYRPTQPHSIPAPSEPLRWIDFAGGVRQIGHDGKGFAWDNEGPRHDVLLRPFRLADRLVTNREWLAFVADGGYETATLWLSDGWAAILRENWHAPLYWESRDGEWFEMSLHGLQPLSLDAPVAHVSYYEADAFARWSGKRLPTEFEWEVAAATVPKQGNFLETAALRPRPVEAEPNGSPRQMFGDVWEWTQSAYLPYPGYRAPEGALGEYNGKFMVGQHVLRGGSCVTPQDHIRPSYRNFFYPHQRWQFLGLRLASEVA</sequence>
<dbReference type="InterPro" id="IPR024775">
    <property type="entry name" value="DinB-like"/>
</dbReference>
<keyword evidence="1" id="KW-0560">Oxidoreductase</keyword>
<organism evidence="6 7">
    <name type="scientific">Methylocystis rosea</name>
    <dbReference type="NCBI Taxonomy" id="173366"/>
    <lineage>
        <taxon>Bacteria</taxon>
        <taxon>Pseudomonadati</taxon>
        <taxon>Pseudomonadota</taxon>
        <taxon>Alphaproteobacteria</taxon>
        <taxon>Hyphomicrobiales</taxon>
        <taxon>Methylocystaceae</taxon>
        <taxon>Methylocystis</taxon>
    </lineage>
</organism>
<dbReference type="RefSeq" id="WP_124738808.1">
    <property type="nucleotide sequence ID" value="NZ_CP034086.1"/>
</dbReference>
<dbReference type="EMBL" id="CP034086">
    <property type="protein sequence ID" value="AZG77083.1"/>
    <property type="molecule type" value="Genomic_DNA"/>
</dbReference>
<dbReference type="Pfam" id="PF03781">
    <property type="entry name" value="FGE-sulfatase"/>
    <property type="match status" value="1"/>
</dbReference>
<evidence type="ECO:0000313" key="7">
    <source>
        <dbReference type="Proteomes" id="UP000273982"/>
    </source>
</evidence>
<evidence type="ECO:0000256" key="2">
    <source>
        <dbReference type="ARBA" id="ARBA00023004"/>
    </source>
</evidence>
<dbReference type="InterPro" id="IPR016187">
    <property type="entry name" value="CTDL_fold"/>
</dbReference>
<dbReference type="Proteomes" id="UP000273982">
    <property type="component" value="Chromosome"/>
</dbReference>
<dbReference type="PANTHER" id="PTHR23150:SF36">
    <property type="entry name" value="HERCYNINE OXYGENASE"/>
    <property type="match status" value="1"/>
</dbReference>
<dbReference type="InterPro" id="IPR017806">
    <property type="entry name" value="EgtB"/>
</dbReference>
<dbReference type="NCBIfam" id="TIGR03440">
    <property type="entry name" value="egtB_TIGR03440"/>
    <property type="match status" value="1"/>
</dbReference>
<evidence type="ECO:0000259" key="4">
    <source>
        <dbReference type="Pfam" id="PF03781"/>
    </source>
</evidence>
<dbReference type="AlphaFoldDB" id="A0A3G8M535"/>
<dbReference type="SUPFAM" id="SSF56436">
    <property type="entry name" value="C-type lectin-like"/>
    <property type="match status" value="1"/>
</dbReference>